<evidence type="ECO:0000313" key="3">
    <source>
        <dbReference type="Proteomes" id="UP000287470"/>
    </source>
</evidence>
<organism evidence="2 3">
    <name type="scientific">Bifidobacterium samirii</name>
    <dbReference type="NCBI Taxonomy" id="2306974"/>
    <lineage>
        <taxon>Bacteria</taxon>
        <taxon>Bacillati</taxon>
        <taxon>Actinomycetota</taxon>
        <taxon>Actinomycetes</taxon>
        <taxon>Bifidobacteriales</taxon>
        <taxon>Bifidobacteriaceae</taxon>
        <taxon>Bifidobacterium</taxon>
    </lineage>
</organism>
<name>A0A430FVP1_9BIFI</name>
<accession>A0A430FVP1</accession>
<dbReference type="Pfam" id="PF18735">
    <property type="entry name" value="HEPN_RiboL-PSP"/>
    <property type="match status" value="1"/>
</dbReference>
<dbReference type="InterPro" id="IPR041519">
    <property type="entry name" value="HEPN_RiboL-PSP"/>
</dbReference>
<evidence type="ECO:0000313" key="2">
    <source>
        <dbReference type="EMBL" id="RSX58051.1"/>
    </source>
</evidence>
<reference evidence="2 3" key="1">
    <citation type="submission" date="2018-09" db="EMBL/GenBank/DDBJ databases">
        <title>Characterization of the phylogenetic diversity of five novel species belonging to the genus Bifidobacterium.</title>
        <authorList>
            <person name="Lugli G.A."/>
            <person name="Duranti S."/>
            <person name="Milani C."/>
        </authorList>
    </citation>
    <scope>NUCLEOTIDE SEQUENCE [LARGE SCALE GENOMIC DNA]</scope>
    <source>
        <strain evidence="2 3">2033B</strain>
    </source>
</reference>
<comment type="caution">
    <text evidence="2">The sequence shown here is derived from an EMBL/GenBank/DDBJ whole genome shotgun (WGS) entry which is preliminary data.</text>
</comment>
<proteinExistence type="predicted"/>
<gene>
    <name evidence="2" type="ORF">D2E24_0411</name>
</gene>
<dbReference type="AlphaFoldDB" id="A0A430FVP1"/>
<dbReference type="Proteomes" id="UP000287470">
    <property type="component" value="Unassembled WGS sequence"/>
</dbReference>
<protein>
    <recommendedName>
        <fullName evidence="1">RiboL-PSP-HEPN domain-containing protein</fullName>
    </recommendedName>
</protein>
<sequence>MRNVNLESIENDFHHRMSCIRDLINATHPNADLSDESPRISPTVQKSVRGLVIVMLFGAYEKTVKSLCQELIETASTFRGKQKNLTMPFRLIGIFNQINALRDQSIKRSTIWERTLPDLLGRIEGDASLLCNTWPDNGEYMKRSQLKLFCRVFNLSQALQQLGPINDKLDMIVVERNQIAHGELTAEEVGRRYSETEIRSLVDEWETRWTSFFDISLIDCG</sequence>
<feature type="domain" description="RiboL-PSP-HEPN" evidence="1">
    <location>
        <begin position="12"/>
        <end position="191"/>
    </location>
</feature>
<evidence type="ECO:0000259" key="1">
    <source>
        <dbReference type="Pfam" id="PF18735"/>
    </source>
</evidence>
<dbReference type="EMBL" id="QXGK01000003">
    <property type="protein sequence ID" value="RSX58051.1"/>
    <property type="molecule type" value="Genomic_DNA"/>
</dbReference>
<keyword evidence="3" id="KW-1185">Reference proteome</keyword>